<dbReference type="Gene3D" id="3.40.50.300">
    <property type="entry name" value="P-loop containing nucleotide triphosphate hydrolases"/>
    <property type="match status" value="1"/>
</dbReference>
<keyword evidence="3" id="KW-0067">ATP-binding</keyword>
<gene>
    <name evidence="5" type="ORF">COU22_02965</name>
</gene>
<evidence type="ECO:0000256" key="2">
    <source>
        <dbReference type="ARBA" id="ARBA00022741"/>
    </source>
</evidence>
<dbReference type="PANTHER" id="PTHR10344">
    <property type="entry name" value="THYMIDYLATE KINASE"/>
    <property type="match status" value="1"/>
</dbReference>
<dbReference type="InterPro" id="IPR039430">
    <property type="entry name" value="Thymidylate_kin-like_dom"/>
</dbReference>
<name>A0A2M6WBX3_9BACT</name>
<dbReference type="GO" id="GO:0005737">
    <property type="term" value="C:cytoplasm"/>
    <property type="evidence" value="ECO:0007669"/>
    <property type="project" value="TreeGrafter"/>
</dbReference>
<dbReference type="InterPro" id="IPR027417">
    <property type="entry name" value="P-loop_NTPase"/>
</dbReference>
<organism evidence="5 6">
    <name type="scientific">Candidatus Komeilibacteria bacterium CG10_big_fil_rev_8_21_14_0_10_41_13</name>
    <dbReference type="NCBI Taxonomy" id="1974476"/>
    <lineage>
        <taxon>Bacteria</taxon>
        <taxon>Candidatus Komeiliibacteriota</taxon>
    </lineage>
</organism>
<dbReference type="GO" id="GO:0006235">
    <property type="term" value="P:dTTP biosynthetic process"/>
    <property type="evidence" value="ECO:0007669"/>
    <property type="project" value="TreeGrafter"/>
</dbReference>
<proteinExistence type="inferred from homology"/>
<evidence type="ECO:0000256" key="3">
    <source>
        <dbReference type="ARBA" id="ARBA00022840"/>
    </source>
</evidence>
<evidence type="ECO:0000313" key="5">
    <source>
        <dbReference type="EMBL" id="PIT90299.1"/>
    </source>
</evidence>
<protein>
    <recommendedName>
        <fullName evidence="4">Thymidylate kinase-like domain-containing protein</fullName>
    </recommendedName>
</protein>
<keyword evidence="2" id="KW-0547">Nucleotide-binding</keyword>
<dbReference type="GO" id="GO:0006233">
    <property type="term" value="P:dTDP biosynthetic process"/>
    <property type="evidence" value="ECO:0007669"/>
    <property type="project" value="TreeGrafter"/>
</dbReference>
<reference evidence="6" key="1">
    <citation type="submission" date="2017-09" db="EMBL/GenBank/DDBJ databases">
        <title>Depth-based differentiation of microbial function through sediment-hosted aquifers and enrichment of novel symbionts in the deep terrestrial subsurface.</title>
        <authorList>
            <person name="Probst A.J."/>
            <person name="Ladd B."/>
            <person name="Jarett J.K."/>
            <person name="Geller-Mcgrath D.E."/>
            <person name="Sieber C.M.K."/>
            <person name="Emerson J.B."/>
            <person name="Anantharaman K."/>
            <person name="Thomas B.C."/>
            <person name="Malmstrom R."/>
            <person name="Stieglmeier M."/>
            <person name="Klingl A."/>
            <person name="Woyke T."/>
            <person name="Ryan C.M."/>
            <person name="Banfield J.F."/>
        </authorList>
    </citation>
    <scope>NUCLEOTIDE SEQUENCE [LARGE SCALE GENOMIC DNA]</scope>
</reference>
<dbReference type="GO" id="GO:0004798">
    <property type="term" value="F:dTMP kinase activity"/>
    <property type="evidence" value="ECO:0007669"/>
    <property type="project" value="TreeGrafter"/>
</dbReference>
<feature type="domain" description="Thymidylate kinase-like" evidence="4">
    <location>
        <begin position="10"/>
        <end position="186"/>
    </location>
</feature>
<dbReference type="Pfam" id="PF02223">
    <property type="entry name" value="Thymidylate_kin"/>
    <property type="match status" value="1"/>
</dbReference>
<dbReference type="GO" id="GO:0006227">
    <property type="term" value="P:dUDP biosynthetic process"/>
    <property type="evidence" value="ECO:0007669"/>
    <property type="project" value="TreeGrafter"/>
</dbReference>
<comment type="similarity">
    <text evidence="1">Belongs to the thymidylate kinase family.</text>
</comment>
<dbReference type="EMBL" id="PFBO01000107">
    <property type="protein sequence ID" value="PIT90299.1"/>
    <property type="molecule type" value="Genomic_DNA"/>
</dbReference>
<accession>A0A2M6WBX3</accession>
<sequence>MEGLFIVLYGINNLGKSTQVERLTEALVNSGLKAENIKYPIYDLSPTGPQINEILRSGKQQAISEEEFQALYIKNRLDYQPQLCQKLDQGINIIAEDYIGTGLAWGWAKGADLEKMIEANKGLLKPDIEILLDGERFLEAKEEKHQHESNDQLTNLCRQKHLDLAVRFGWSVVNANQEIEEVHKDILKIIEDKIQSLAS</sequence>
<evidence type="ECO:0000313" key="6">
    <source>
        <dbReference type="Proteomes" id="UP000230543"/>
    </source>
</evidence>
<evidence type="ECO:0000259" key="4">
    <source>
        <dbReference type="Pfam" id="PF02223"/>
    </source>
</evidence>
<dbReference type="SUPFAM" id="SSF52540">
    <property type="entry name" value="P-loop containing nucleoside triphosphate hydrolases"/>
    <property type="match status" value="1"/>
</dbReference>
<comment type="caution">
    <text evidence="5">The sequence shown here is derived from an EMBL/GenBank/DDBJ whole genome shotgun (WGS) entry which is preliminary data.</text>
</comment>
<dbReference type="Proteomes" id="UP000230543">
    <property type="component" value="Unassembled WGS sequence"/>
</dbReference>
<evidence type="ECO:0000256" key="1">
    <source>
        <dbReference type="ARBA" id="ARBA00009776"/>
    </source>
</evidence>
<dbReference type="AlphaFoldDB" id="A0A2M6WBX3"/>
<dbReference type="PANTHER" id="PTHR10344:SF4">
    <property type="entry name" value="UMP-CMP KINASE 2, MITOCHONDRIAL"/>
    <property type="match status" value="1"/>
</dbReference>
<dbReference type="GO" id="GO:0005524">
    <property type="term" value="F:ATP binding"/>
    <property type="evidence" value="ECO:0007669"/>
    <property type="project" value="UniProtKB-KW"/>
</dbReference>